<evidence type="ECO:0000313" key="1">
    <source>
        <dbReference type="EMBL" id="GEC76461.1"/>
    </source>
</evidence>
<proteinExistence type="predicted"/>
<dbReference type="AlphaFoldDB" id="A0A4Y4B7B7"/>
<organism evidence="1 2">
    <name type="scientific">Microbacterium maritypicum</name>
    <name type="common">Microbacterium liquefaciens</name>
    <dbReference type="NCBI Taxonomy" id="33918"/>
    <lineage>
        <taxon>Bacteria</taxon>
        <taxon>Bacillati</taxon>
        <taxon>Actinomycetota</taxon>
        <taxon>Actinomycetes</taxon>
        <taxon>Micrococcales</taxon>
        <taxon>Microbacteriaceae</taxon>
        <taxon>Microbacterium</taxon>
    </lineage>
</organism>
<dbReference type="EMBL" id="BJNQ01000020">
    <property type="protein sequence ID" value="GEC76461.1"/>
    <property type="molecule type" value="Genomic_DNA"/>
</dbReference>
<name>A0A4Y4B7B7_MICMQ</name>
<reference evidence="1 2" key="1">
    <citation type="submission" date="2019-06" db="EMBL/GenBank/DDBJ databases">
        <title>Whole genome shotgun sequence of Microbacterium liquefaciens NBRC 15037.</title>
        <authorList>
            <person name="Hosoyama A."/>
            <person name="Uohara A."/>
            <person name="Ohji S."/>
            <person name="Ichikawa N."/>
        </authorList>
    </citation>
    <scope>NUCLEOTIDE SEQUENCE [LARGE SCALE GENOMIC DNA]</scope>
    <source>
        <strain evidence="1 2">NBRC 15037</strain>
    </source>
</reference>
<protein>
    <submittedName>
        <fullName evidence="1">Uncharacterized protein</fullName>
    </submittedName>
</protein>
<sequence length="89" mass="10049">MVRSDTRWDHRRSVWRPLRAAERAEGWELGCSAFPWVYFVRDTGIPVSETPRDRALTGRLPDSAPVYADLRMASDDRSLSRRGGADAGS</sequence>
<comment type="caution">
    <text evidence="1">The sequence shown here is derived from an EMBL/GenBank/DDBJ whole genome shotgun (WGS) entry which is preliminary data.</text>
</comment>
<dbReference type="Proteomes" id="UP000317410">
    <property type="component" value="Unassembled WGS sequence"/>
</dbReference>
<accession>A0A4Y4B7B7</accession>
<gene>
    <name evidence="1" type="ORF">MLI01_26060</name>
</gene>
<evidence type="ECO:0000313" key="2">
    <source>
        <dbReference type="Proteomes" id="UP000317410"/>
    </source>
</evidence>